<protein>
    <submittedName>
        <fullName evidence="3">Uncharacterized protein</fullName>
    </submittedName>
</protein>
<organism evidence="3 4">
    <name type="scientific">Magallana gigas</name>
    <name type="common">Pacific oyster</name>
    <name type="synonym">Crassostrea gigas</name>
    <dbReference type="NCBI Taxonomy" id="29159"/>
    <lineage>
        <taxon>Eukaryota</taxon>
        <taxon>Metazoa</taxon>
        <taxon>Spiralia</taxon>
        <taxon>Lophotrochozoa</taxon>
        <taxon>Mollusca</taxon>
        <taxon>Bivalvia</taxon>
        <taxon>Autobranchia</taxon>
        <taxon>Pteriomorphia</taxon>
        <taxon>Ostreida</taxon>
        <taxon>Ostreoidea</taxon>
        <taxon>Ostreidae</taxon>
        <taxon>Magallana</taxon>
    </lineage>
</organism>
<name>A0A8W8IC04_MAGGI</name>
<evidence type="ECO:0000313" key="3">
    <source>
        <dbReference type="EnsemblMetazoa" id="G13329.13:cds"/>
    </source>
</evidence>
<feature type="transmembrane region" description="Helical" evidence="1">
    <location>
        <begin position="205"/>
        <end position="228"/>
    </location>
</feature>
<dbReference type="Proteomes" id="UP000005408">
    <property type="component" value="Unassembled WGS sequence"/>
</dbReference>
<sequence length="359" mass="40209">MNSHLTLILQASVLVYWFGKTLNMCPSVITRPRPTSVEDWLDLVPCPPPNRFSLLCSEVPDCDLLLKILDMCLSQYSLYFNQSFTDEIKCSEKGTCEATTACNVSEKINVSCQVTEDSTTITTEEDYVTMTSSKQWTSSVNSRKPSISSRTTSQTTAYHVTELKSTLLSITIEHTDNTSLMTNVSSSNIHVATEREHNAHGGSTVILALVFSILVIVCVFTGILVVIIKQKYDVNVRPLFPTRQISTSSQTPMLRSDKGCNILCLTLKRRITSREKTGHQSTMETTVNHYSAVPMSEPPCFEDGEKGDGKNDYECMETALDLSVHECEACIVENYEEDKEVKEICTIQKFDEVKEVKEM</sequence>
<keyword evidence="2" id="KW-0732">Signal</keyword>
<dbReference type="AlphaFoldDB" id="A0A8W8IC04"/>
<reference evidence="3" key="1">
    <citation type="submission" date="2022-08" db="UniProtKB">
        <authorList>
            <consortium name="EnsemblMetazoa"/>
        </authorList>
    </citation>
    <scope>IDENTIFICATION</scope>
    <source>
        <strain evidence="3">05x7-T-G4-1.051#20</strain>
    </source>
</reference>
<dbReference type="OrthoDB" id="10620177at2759"/>
<feature type="signal peptide" evidence="2">
    <location>
        <begin position="1"/>
        <end position="23"/>
    </location>
</feature>
<dbReference type="EnsemblMetazoa" id="G13329.35">
    <property type="protein sequence ID" value="G13329.35:cds"/>
    <property type="gene ID" value="G13329"/>
</dbReference>
<keyword evidence="1" id="KW-0812">Transmembrane</keyword>
<dbReference type="EnsemblMetazoa" id="G13329.13">
    <property type="protein sequence ID" value="G13329.13:cds"/>
    <property type="gene ID" value="G13329"/>
</dbReference>
<accession>A0A8W8IC04</accession>
<feature type="chain" id="PRO_5042430792" evidence="2">
    <location>
        <begin position="24"/>
        <end position="359"/>
    </location>
</feature>
<evidence type="ECO:0000256" key="1">
    <source>
        <dbReference type="SAM" id="Phobius"/>
    </source>
</evidence>
<evidence type="ECO:0000256" key="2">
    <source>
        <dbReference type="SAM" id="SignalP"/>
    </source>
</evidence>
<keyword evidence="1" id="KW-0472">Membrane</keyword>
<evidence type="ECO:0000313" key="4">
    <source>
        <dbReference type="Proteomes" id="UP000005408"/>
    </source>
</evidence>
<keyword evidence="1" id="KW-1133">Transmembrane helix</keyword>
<keyword evidence="4" id="KW-1185">Reference proteome</keyword>
<proteinExistence type="predicted"/>